<feature type="transmembrane region" description="Helical" evidence="1">
    <location>
        <begin position="7"/>
        <end position="26"/>
    </location>
</feature>
<dbReference type="EMBL" id="CP001349">
    <property type="protein sequence ID" value="ACL58727.1"/>
    <property type="molecule type" value="Genomic_DNA"/>
</dbReference>
<dbReference type="STRING" id="460265.Mnod_3827"/>
<dbReference type="RefSeq" id="WP_015930383.1">
    <property type="nucleotide sequence ID" value="NC_011894.1"/>
</dbReference>
<evidence type="ECO:0000313" key="2">
    <source>
        <dbReference type="EMBL" id="ACL58727.1"/>
    </source>
</evidence>
<reference evidence="2 3" key="1">
    <citation type="submission" date="2009-01" db="EMBL/GenBank/DDBJ databases">
        <title>Complete sequence of chromosome of Methylobacterium nodulans ORS 2060.</title>
        <authorList>
            <consortium name="US DOE Joint Genome Institute"/>
            <person name="Lucas S."/>
            <person name="Copeland A."/>
            <person name="Lapidus A."/>
            <person name="Glavina del Rio T."/>
            <person name="Dalin E."/>
            <person name="Tice H."/>
            <person name="Bruce D."/>
            <person name="Goodwin L."/>
            <person name="Pitluck S."/>
            <person name="Sims D."/>
            <person name="Brettin T."/>
            <person name="Detter J.C."/>
            <person name="Han C."/>
            <person name="Larimer F."/>
            <person name="Land M."/>
            <person name="Hauser L."/>
            <person name="Kyrpides N."/>
            <person name="Ivanova N."/>
            <person name="Marx C.J."/>
            <person name="Richardson P."/>
        </authorList>
    </citation>
    <scope>NUCLEOTIDE SEQUENCE [LARGE SCALE GENOMIC DNA]</scope>
    <source>
        <strain evidence="3">LMG 21967 / CNCM I-2342 / ORS 2060</strain>
    </source>
</reference>
<accession>B8IRI7</accession>
<proteinExistence type="predicted"/>
<dbReference type="KEGG" id="mno:Mnod_3827"/>
<dbReference type="Proteomes" id="UP000008207">
    <property type="component" value="Chromosome"/>
</dbReference>
<evidence type="ECO:0000313" key="3">
    <source>
        <dbReference type="Proteomes" id="UP000008207"/>
    </source>
</evidence>
<keyword evidence="1" id="KW-1133">Transmembrane helix</keyword>
<dbReference type="HOGENOM" id="CLU_3009132_0_0_5"/>
<dbReference type="AlphaFoldDB" id="B8IRI7"/>
<protein>
    <submittedName>
        <fullName evidence="2">Uncharacterized protein</fullName>
    </submittedName>
</protein>
<sequence length="57" mass="5920">MISTGDLVLLIAAVAPIALGILLGLAGSRRLTGEGADATLGWCVLGHLQVLWRRGRP</sequence>
<organism evidence="2 3">
    <name type="scientific">Methylobacterium nodulans (strain LMG 21967 / CNCM I-2342 / ORS 2060)</name>
    <dbReference type="NCBI Taxonomy" id="460265"/>
    <lineage>
        <taxon>Bacteria</taxon>
        <taxon>Pseudomonadati</taxon>
        <taxon>Pseudomonadota</taxon>
        <taxon>Alphaproteobacteria</taxon>
        <taxon>Hyphomicrobiales</taxon>
        <taxon>Methylobacteriaceae</taxon>
        <taxon>Methylobacterium</taxon>
    </lineage>
</organism>
<keyword evidence="1" id="KW-0812">Transmembrane</keyword>
<evidence type="ECO:0000256" key="1">
    <source>
        <dbReference type="SAM" id="Phobius"/>
    </source>
</evidence>
<keyword evidence="3" id="KW-1185">Reference proteome</keyword>
<name>B8IRI7_METNO</name>
<keyword evidence="1" id="KW-0472">Membrane</keyword>
<gene>
    <name evidence="2" type="ordered locus">Mnod_3827</name>
</gene>